<dbReference type="Proteomes" id="UP001165090">
    <property type="component" value="Unassembled WGS sequence"/>
</dbReference>
<reference evidence="2 3" key="1">
    <citation type="journal article" date="2023" name="IScience">
        <title>Expanded male sex-determining region conserved during the evolution of homothallism in the green alga Volvox.</title>
        <authorList>
            <person name="Yamamoto K."/>
            <person name="Matsuzaki R."/>
            <person name="Mahakham W."/>
            <person name="Heman W."/>
            <person name="Sekimoto H."/>
            <person name="Kawachi M."/>
            <person name="Minakuchi Y."/>
            <person name="Toyoda A."/>
            <person name="Nozaki H."/>
        </authorList>
    </citation>
    <scope>NUCLEOTIDE SEQUENCE [LARGE SCALE GENOMIC DNA]</scope>
    <source>
        <strain evidence="2 3">NIES-4468</strain>
    </source>
</reference>
<feature type="compositionally biased region" description="Low complexity" evidence="1">
    <location>
        <begin position="1163"/>
        <end position="1173"/>
    </location>
</feature>
<evidence type="ECO:0000313" key="2">
    <source>
        <dbReference type="EMBL" id="GLI61192.1"/>
    </source>
</evidence>
<feature type="region of interest" description="Disordered" evidence="1">
    <location>
        <begin position="799"/>
        <end position="831"/>
    </location>
</feature>
<feature type="region of interest" description="Disordered" evidence="1">
    <location>
        <begin position="1254"/>
        <end position="1283"/>
    </location>
</feature>
<evidence type="ECO:0000313" key="3">
    <source>
        <dbReference type="Proteomes" id="UP001165090"/>
    </source>
</evidence>
<feature type="compositionally biased region" description="Polar residues" evidence="1">
    <location>
        <begin position="1258"/>
        <end position="1282"/>
    </location>
</feature>
<protein>
    <submittedName>
        <fullName evidence="2">Uncharacterized protein</fullName>
    </submittedName>
</protein>
<feature type="region of interest" description="Disordered" evidence="1">
    <location>
        <begin position="1400"/>
        <end position="1436"/>
    </location>
</feature>
<feature type="region of interest" description="Disordered" evidence="1">
    <location>
        <begin position="263"/>
        <end position="310"/>
    </location>
</feature>
<sequence length="1745" mass="182054">MVRQKRSGQGTRGATADGKAALTWNEFQSVHKYRGLSNSAMSNLWKAYKDGTYTVPEELLPPPAVSGKQPQVLKAGRKRATATGPQSLALPQQPICATAPDADCKAELLSLSYRSGLPFSNQQMGCIQPWVPSNGTAAAVTVTSGAGLDCSAAPATGYTPYSAVAISHGDRPCGHMHPTGTSPTMLEESAAAGGTLTSTSATIVVSTPPLEMAAAFDEVKGAARALATAASVPAADQLDNNRATAFAPQLSVEATNAVAREDRRCEGQGEEADGTQQLPSIQEVHHKRRRRRQGQKRITPTATAAAAGSDELQTAAAVSDKATAADTMESLGSCRGVDARDPGDLRSSGMATAKDSANKSEGAEVSPEVIVTAEAPKGGQRDVAWDKVPNQEQRTFESCGAPLCTPSATAAAVDLPSLALTGMALPAAAPKVPTASTSASDPKTVPSLLRRVMESFKAVLWGPSVAGGQPTARKNVEHGGPEGEACRISDGDAECRRGVGTSHVSVCIDAGKDWQVNRNLDGSAEDSRPREVIELRTDGGVRGNATWRKEVVEEPCVQAENGRQGGASAATSAITTDDSCSNSSMTPQGGVDTCNVAAVVDCCAGNQHQDATPKTTGGVASVLPNLVESSIWNTVMDEGPISAGMTYLGAGQGKESASPDQFHHGGSGCEMRHEVSPPITNPEAAAFIEVGATTPSNTDVVFAPAGSCPLASAITSLHGRNNASPSKRSYITSAIGDIGCPGLAKNVAIDDSYVNADLAGDLTTAVPVAVDAWAPGHDATPESGVGFRYKAGDLVHAAGSSCPDGLTSEPGSRRSTRLRRRQRDQDLRQQRQQAQILLPLQEHSCPPRPTVDRSICSGGCISPSRPNDPDVIDLCDSDDDVDSMKNGGGGGGGTRETPSCKDASAGAGSSHRAGFIKDIRDGGTLQPLVAATTADDAVAKGCTSRAPAGGVSDDDVVIVYDKNTVPGRRRRNCKASVIRDNLSGSADIARHVSNRENGRGCPWTTAGGEPAGDVEHVIVPGVLGAAVETQTSAEAGLQPEPPVSGDGRRAKNGGRTKPAKEAPSYPAPQPRAAVDVNVHVEDAEDLVLVEPSAESRSPTPATTAAAAAIAGVNPPEGIQEVMEKRPEGQPLHRPPRPANRGVPANHLVRRARLEMTSTGTSDAAPVAAAGAGPSCLHGSPSSDTRGSADPLGGTIQPSPKRAPFPSRMQGNVDMMIGGDLARRTDGDGQEIRQEQAMPVGLSALPQGLFRCQRRRQQHLQSGSAAPAAQATSSNRSSFNTCPSTSVTAAATTTSQHHVHGNLSSSSQTTLDRFLKPQLQPQPCSSSSGGFAACLATTPQLPTSKDVCTMPLVPLENEEVVEADVSSRSLSGLRTSSTLSAAGLAAAGCVLPPVIESTAVTTVSGQQPPQQQSRKQRYKTRSTSMATSTTDRRRLRERDLTDDDPLFAGFSPWARVRPLKAVLDAVRPPARPGIYEWGARAPGDTRVLAFYLGKAGGGRSRETLRSRFNKYASTTRVLLGPQESLAVADKAVRPPTRRELQSVATKAARTAASGTSSSDAAGGAAMDGRFICEPHKAGLWRRLQSRGFELFYRYRVCVGEVDAVVAERALHDEVNYAGCLVHNGSYRELLVWPPATVDGTGATWTTSGRAGRTRCSDNQRFSCCLDDYPVLRPELEHIASVYQLATGAAAGTRGQQQRRAAMVRVMTEFQRGVATWSGGVARVMAGGTTAMADDVEEQVSAALSRR</sequence>
<feature type="region of interest" description="Disordered" evidence="1">
    <location>
        <begin position="867"/>
        <end position="909"/>
    </location>
</feature>
<feature type="compositionally biased region" description="Acidic residues" evidence="1">
    <location>
        <begin position="870"/>
        <end position="881"/>
    </location>
</feature>
<feature type="compositionally biased region" description="Basic residues" evidence="1">
    <location>
        <begin position="285"/>
        <end position="295"/>
    </location>
</feature>
<feature type="region of interest" description="Disordered" evidence="1">
    <location>
        <begin position="1124"/>
        <end position="1210"/>
    </location>
</feature>
<proteinExistence type="predicted"/>
<keyword evidence="3" id="KW-1185">Reference proteome</keyword>
<comment type="caution">
    <text evidence="2">The sequence shown here is derived from an EMBL/GenBank/DDBJ whole genome shotgun (WGS) entry which is preliminary data.</text>
</comment>
<feature type="region of interest" description="Disordered" evidence="1">
    <location>
        <begin position="333"/>
        <end position="369"/>
    </location>
</feature>
<evidence type="ECO:0000256" key="1">
    <source>
        <dbReference type="SAM" id="MobiDB-lite"/>
    </source>
</evidence>
<dbReference type="EMBL" id="BSDZ01000009">
    <property type="protein sequence ID" value="GLI61192.1"/>
    <property type="molecule type" value="Genomic_DNA"/>
</dbReference>
<gene>
    <name evidence="2" type="ORF">VaNZ11_003426</name>
</gene>
<feature type="region of interest" description="Disordered" evidence="1">
    <location>
        <begin position="1032"/>
        <end position="1072"/>
    </location>
</feature>
<accession>A0ABQ5RVY5</accession>
<organism evidence="2 3">
    <name type="scientific">Volvox africanus</name>
    <dbReference type="NCBI Taxonomy" id="51714"/>
    <lineage>
        <taxon>Eukaryota</taxon>
        <taxon>Viridiplantae</taxon>
        <taxon>Chlorophyta</taxon>
        <taxon>core chlorophytes</taxon>
        <taxon>Chlorophyceae</taxon>
        <taxon>CS clade</taxon>
        <taxon>Chlamydomonadales</taxon>
        <taxon>Volvocaceae</taxon>
        <taxon>Volvox</taxon>
    </lineage>
</organism>
<name>A0ABQ5RVY5_9CHLO</name>